<reference evidence="1 2" key="1">
    <citation type="journal article" date="2018" name="Syst. Appl. Microbiol.">
        <title>Agrobacterium rosae sp. nov., isolated from galls on different agricultural crops.</title>
        <authorList>
            <person name="Kuzmanovic N."/>
            <person name="Pulawska J."/>
            <person name="Smalla K."/>
            <person name="Nesme X."/>
        </authorList>
    </citation>
    <scope>NUCLEOTIDE SEQUENCE [LARGE SCALE GENOMIC DNA]</scope>
    <source>
        <strain evidence="1 2">NCPPB 1650</strain>
    </source>
</reference>
<proteinExistence type="predicted"/>
<dbReference type="SUPFAM" id="SSF52540">
    <property type="entry name" value="P-loop containing nucleoside triphosphate hydrolases"/>
    <property type="match status" value="1"/>
</dbReference>
<comment type="caution">
    <text evidence="1">The sequence shown here is derived from an EMBL/GenBank/DDBJ whole genome shotgun (WGS) entry which is preliminary data.</text>
</comment>
<evidence type="ECO:0000313" key="1">
    <source>
        <dbReference type="EMBL" id="POO48866.1"/>
    </source>
</evidence>
<dbReference type="InterPro" id="IPR027417">
    <property type="entry name" value="P-loop_NTPase"/>
</dbReference>
<dbReference type="CDD" id="cd03801">
    <property type="entry name" value="GT4_PimA-like"/>
    <property type="match status" value="1"/>
</dbReference>
<dbReference type="InterPro" id="IPR050194">
    <property type="entry name" value="Glycosyltransferase_grp1"/>
</dbReference>
<dbReference type="EMBL" id="NXEJ01000012">
    <property type="protein sequence ID" value="POO48866.1"/>
    <property type="molecule type" value="Genomic_DNA"/>
</dbReference>
<dbReference type="GO" id="GO:0016757">
    <property type="term" value="F:glycosyltransferase activity"/>
    <property type="evidence" value="ECO:0007669"/>
    <property type="project" value="TreeGrafter"/>
</dbReference>
<organism evidence="1 2">
    <name type="scientific">Agrobacterium rosae</name>
    <dbReference type="NCBI Taxonomy" id="1972867"/>
    <lineage>
        <taxon>Bacteria</taxon>
        <taxon>Pseudomonadati</taxon>
        <taxon>Pseudomonadota</taxon>
        <taxon>Alphaproteobacteria</taxon>
        <taxon>Hyphomicrobiales</taxon>
        <taxon>Rhizobiaceae</taxon>
        <taxon>Rhizobium/Agrobacterium group</taxon>
        <taxon>Agrobacterium</taxon>
    </lineage>
</organism>
<dbReference type="PANTHER" id="PTHR45947:SF3">
    <property type="entry name" value="SULFOQUINOVOSYL TRANSFERASE SQD2"/>
    <property type="match status" value="1"/>
</dbReference>
<gene>
    <name evidence="1" type="ORF">CPJ18_23100</name>
</gene>
<evidence type="ECO:0000313" key="2">
    <source>
        <dbReference type="Proteomes" id="UP000237447"/>
    </source>
</evidence>
<dbReference type="Pfam" id="PF20706">
    <property type="entry name" value="GT4-conflict"/>
    <property type="match status" value="1"/>
</dbReference>
<dbReference type="RefSeq" id="WP_103660162.1">
    <property type="nucleotide sequence ID" value="NZ_NXEJ01000012.1"/>
</dbReference>
<protein>
    <submittedName>
        <fullName evidence="1">Uncharacterized protein</fullName>
    </submittedName>
</protein>
<sequence>MAIAKHYGQAVFNWVRRWMPIDWTTSWLSARRGGHVAFDAGQTVELRNVTDIDCLVLLGEPGLGKTNEIDRWASHLRDDGMAVDLLHGRAPDFAAALDGLLSSPHHAAWSGDRKPWHILVDGLDEIAPSKEVATLLAGFLDRLFETHRETGRLRFIVTCRTSGWSEDFDRLFEDRWPSETLRKLALVPLDRPAIEQAIAQVEEDEQKRIDLAERLLAPQLRTLAGLPIFLKLLLARYRTGAVAPQQPGDLLPYAIEGVLANAPEEDFEKLMRVVGRMAAACLFSGHPRLSLPGARSLSDALPVSNIAGGTEPAASGPFVVTPAMMARCLHTGLFTELEPDVFEWSHRILSDFLAARYLVDHQLSAEQIFSMVAVKEVAGPGGIPLQLLEMAGWVASLSPTFFDLLLERQPEVLLRAQATTLDASQQSRLASALLQRIGNDDLLEQYHQLQPLLARLDHPGLAEQLRPVIANDEATPFKRRAAIDMAVASGSVELADTLIDVALDTTRDAILRHLALRAGVKLDCPFARLRLKPLLASELQGDDEDRLRGALLDLYWPDELSFRELLGALSVPRKLNFIGPYQLFLHRFVPPDLTSEMAADALIWLRERIDVDQRDHGQLLGVMQGIFSAVARQTADVNVRQLLAELVNDVGHELGQITVRQSNVSLNWPQTPDARADLVQAIMEKSLDPLRAITVISVVLPGLVVSEDLETLLTRLPHVGARICDAWTQIIVDLAQNIPLDSLTSVWQMASRIPQLAALLSQRYAVVIRSPAADRMRQKWVSDEEKRKRIGRVEEAKTRWQENVTSLLDRIEGGEAGLWWELNLQLFYDPVLGYDEQFEFTADLTRTPGWKALGANDHDRILRTAELYLNAAPLTDSSWLGTNTSHRPANAGLRALALLYRRRHEVLDRLPMETWEAWAPAIIGFLSNDFDDDGDAQRELLVESYRAAPSAIHDAITQIALGEHSKGLSKRVFDLLGSLFDASLADLLERLREVDGLKGETARADISAFLVRHDEARAVDRVRKALSATEQQTLPSSPGGQEAIGAAIEMCIRRPGAHWNMLLELRHSNSAMARAIWIGLAEEVSFDRTLHLEELSEYELAQTYIDLAALLPDQPPETSGARLLDVRDHVAQLSATVIGRLVHLGTNSALEQLYRIQRALPALADKLRWSIGAARQNLRSKAGKREDAAEILARIADMSIALAGSEPHPSSGSPPDVDQAIPIPAGIDVRARFAEPSEKLDLASRRNILLVATEWSSTHGGISTLNRELCIALATIGHRIQCLVVDASDVDKNDAIGRSVRLVRTRQSAGITGREQLLLCERDDLETTPDIVIGHDHVTGSYARAIATRFGAKYVHMLHTIPQENEALKDARDGIDRPILGGEAKLAEQVALARAADLIVAIGPRIEDHFLTEVYDPPEVVMMVPGLNSELLSMQLSPSGRRMNLCLMSGRMEDASLKGGRLACDVVKHVAQSRTWPSGLTPKLSIRGFSKQKADEEFDRIGFRKDYAQFVLCRSYSTDPLELRKDYEKSALIVMPSVAEGFGLTGLEAIAAGVPVVLSSESGLAHYLLKPELNGGLDQALVEPSIATVTRGESENIKAWAEKVDAILSDHVAAVERAAKLRDALRARLSWDVVARKFTKDLGRLR</sequence>
<dbReference type="SUPFAM" id="SSF53756">
    <property type="entry name" value="UDP-Glycosyltransferase/glycogen phosphorylase"/>
    <property type="match status" value="1"/>
</dbReference>
<dbReference type="Gene3D" id="3.40.50.2000">
    <property type="entry name" value="Glycogen Phosphorylase B"/>
    <property type="match status" value="2"/>
</dbReference>
<name>A0AAE5RTG7_9HYPH</name>
<accession>A0AAE5RTG7</accession>
<dbReference type="GeneID" id="86882194"/>
<dbReference type="Proteomes" id="UP000237447">
    <property type="component" value="Unassembled WGS sequence"/>
</dbReference>
<dbReference type="PANTHER" id="PTHR45947">
    <property type="entry name" value="SULFOQUINOVOSYL TRANSFERASE SQD2"/>
    <property type="match status" value="1"/>
</dbReference>